<evidence type="ECO:0000313" key="4">
    <source>
        <dbReference type="EMBL" id="UYQ91757.1"/>
    </source>
</evidence>
<keyword evidence="5" id="KW-1185">Reference proteome</keyword>
<dbReference type="CDD" id="cd04301">
    <property type="entry name" value="NAT_SF"/>
    <property type="match status" value="1"/>
</dbReference>
<dbReference type="EMBL" id="CP107006">
    <property type="protein sequence ID" value="UYQ91757.1"/>
    <property type="molecule type" value="Genomic_DNA"/>
</dbReference>
<evidence type="ECO:0000313" key="5">
    <source>
        <dbReference type="Proteomes" id="UP001162741"/>
    </source>
</evidence>
<proteinExistence type="predicted"/>
<dbReference type="InterPro" id="IPR016181">
    <property type="entry name" value="Acyl_CoA_acyltransferase"/>
</dbReference>
<dbReference type="Proteomes" id="UP001162741">
    <property type="component" value="Chromosome"/>
</dbReference>
<name>A0ABY6J0U1_9BACT</name>
<evidence type="ECO:0000256" key="1">
    <source>
        <dbReference type="ARBA" id="ARBA00022679"/>
    </source>
</evidence>
<feature type="domain" description="N-acetyltransferase" evidence="3">
    <location>
        <begin position="2"/>
        <end position="149"/>
    </location>
</feature>
<dbReference type="InterPro" id="IPR050832">
    <property type="entry name" value="Bact_Acetyltransf"/>
</dbReference>
<dbReference type="SUPFAM" id="SSF55729">
    <property type="entry name" value="Acyl-CoA N-acyltransferases (Nat)"/>
    <property type="match status" value="1"/>
</dbReference>
<keyword evidence="1" id="KW-0808">Transferase</keyword>
<dbReference type="Pfam" id="PF00583">
    <property type="entry name" value="Acetyltransf_1"/>
    <property type="match status" value="1"/>
</dbReference>
<sequence length="150" mass="16993">MISFKRTDSDNADFRELVIQLDKYLAVVNGEQNDFFAAYNKIDQLKHVIVAYIDGVPVGCGAFKPYEGMAEIKRMFTHPRYRGQGVAGEVLKALETWAAESGYDECILETGSFMPDAVSLYRKHQYEDIPRYGQYVDSKDSVCMKKRVGG</sequence>
<dbReference type="PROSITE" id="PS51186">
    <property type="entry name" value="GNAT"/>
    <property type="match status" value="1"/>
</dbReference>
<dbReference type="Gene3D" id="3.40.630.30">
    <property type="match status" value="1"/>
</dbReference>
<accession>A0ABY6J0U1</accession>
<dbReference type="PANTHER" id="PTHR43877:SF2">
    <property type="entry name" value="AMINOALKYLPHOSPHONATE N-ACETYLTRANSFERASE-RELATED"/>
    <property type="match status" value="1"/>
</dbReference>
<reference evidence="4" key="1">
    <citation type="submission" date="2022-10" db="EMBL/GenBank/DDBJ databases">
        <title>Chitinophaga sp. nov., isolated from soil.</title>
        <authorList>
            <person name="Jeon C.O."/>
        </authorList>
    </citation>
    <scope>NUCLEOTIDE SEQUENCE</scope>
    <source>
        <strain evidence="4">R8</strain>
    </source>
</reference>
<protein>
    <submittedName>
        <fullName evidence="4">GNAT family N-acetyltransferase</fullName>
    </submittedName>
</protein>
<gene>
    <name evidence="4" type="ORF">MKQ68_16845</name>
</gene>
<organism evidence="4 5">
    <name type="scientific">Chitinophaga horti</name>
    <dbReference type="NCBI Taxonomy" id="2920382"/>
    <lineage>
        <taxon>Bacteria</taxon>
        <taxon>Pseudomonadati</taxon>
        <taxon>Bacteroidota</taxon>
        <taxon>Chitinophagia</taxon>
        <taxon>Chitinophagales</taxon>
        <taxon>Chitinophagaceae</taxon>
        <taxon>Chitinophaga</taxon>
    </lineage>
</organism>
<evidence type="ECO:0000256" key="2">
    <source>
        <dbReference type="ARBA" id="ARBA00023315"/>
    </source>
</evidence>
<dbReference type="PANTHER" id="PTHR43877">
    <property type="entry name" value="AMINOALKYLPHOSPHONATE N-ACETYLTRANSFERASE-RELATED-RELATED"/>
    <property type="match status" value="1"/>
</dbReference>
<evidence type="ECO:0000259" key="3">
    <source>
        <dbReference type="PROSITE" id="PS51186"/>
    </source>
</evidence>
<dbReference type="RefSeq" id="WP_264280132.1">
    <property type="nucleotide sequence ID" value="NZ_CP107006.1"/>
</dbReference>
<dbReference type="InterPro" id="IPR000182">
    <property type="entry name" value="GNAT_dom"/>
</dbReference>
<keyword evidence="2" id="KW-0012">Acyltransferase</keyword>